<dbReference type="Proteomes" id="UP000243784">
    <property type="component" value="Chromosome"/>
</dbReference>
<organism evidence="7 8">
    <name type="scientific">Candidatus Rhodoluna planktonica</name>
    <dbReference type="NCBI Taxonomy" id="535712"/>
    <lineage>
        <taxon>Bacteria</taxon>
        <taxon>Bacillati</taxon>
        <taxon>Actinomycetota</taxon>
        <taxon>Actinomycetes</taxon>
        <taxon>Micrococcales</taxon>
        <taxon>Microbacteriaceae</taxon>
        <taxon>Luna cluster</taxon>
        <taxon>Luna-1 subcluster</taxon>
        <taxon>Rhodoluna</taxon>
    </lineage>
</organism>
<keyword evidence="4" id="KW-0788">Thiol protease</keyword>
<evidence type="ECO:0000313" key="8">
    <source>
        <dbReference type="Proteomes" id="UP000243784"/>
    </source>
</evidence>
<dbReference type="PROSITE" id="PS51935">
    <property type="entry name" value="NLPC_P60"/>
    <property type="match status" value="1"/>
</dbReference>
<dbReference type="PANTHER" id="PTHR47053">
    <property type="entry name" value="MUREIN DD-ENDOPEPTIDASE MEPH-RELATED"/>
    <property type="match status" value="1"/>
</dbReference>
<protein>
    <recommendedName>
        <fullName evidence="6">NlpC/P60 domain-containing protein</fullName>
    </recommendedName>
</protein>
<dbReference type="Pfam" id="PF00877">
    <property type="entry name" value="NLPC_P60"/>
    <property type="match status" value="1"/>
</dbReference>
<gene>
    <name evidence="7" type="ORF">A4Z71_01705</name>
</gene>
<dbReference type="InterPro" id="IPR000064">
    <property type="entry name" value="NLP_P60_dom"/>
</dbReference>
<keyword evidence="2" id="KW-0645">Protease</keyword>
<dbReference type="InterPro" id="IPR051202">
    <property type="entry name" value="Peptidase_C40"/>
</dbReference>
<dbReference type="SUPFAM" id="SSF54001">
    <property type="entry name" value="Cysteine proteinases"/>
    <property type="match status" value="1"/>
</dbReference>
<name>A0A1D9DY57_9MICO</name>
<evidence type="ECO:0000256" key="2">
    <source>
        <dbReference type="ARBA" id="ARBA00022670"/>
    </source>
</evidence>
<dbReference type="AlphaFoldDB" id="A0A1D9DY57"/>
<proteinExistence type="inferred from homology"/>
<keyword evidence="8" id="KW-1185">Reference proteome</keyword>
<dbReference type="EMBL" id="CP015208">
    <property type="protein sequence ID" value="AOY55744.1"/>
    <property type="molecule type" value="Genomic_DNA"/>
</dbReference>
<dbReference type="OrthoDB" id="9815778at2"/>
<evidence type="ECO:0000256" key="5">
    <source>
        <dbReference type="SAM" id="Phobius"/>
    </source>
</evidence>
<keyword evidence="3" id="KW-0378">Hydrolase</keyword>
<dbReference type="Gene3D" id="3.90.1720.10">
    <property type="entry name" value="endopeptidase domain like (from Nostoc punctiforme)"/>
    <property type="match status" value="1"/>
</dbReference>
<dbReference type="PANTHER" id="PTHR47053:SF1">
    <property type="entry name" value="MUREIN DD-ENDOPEPTIDASE MEPH-RELATED"/>
    <property type="match status" value="1"/>
</dbReference>
<feature type="transmembrane region" description="Helical" evidence="5">
    <location>
        <begin position="92"/>
        <end position="111"/>
    </location>
</feature>
<sequence>MAEKPKGRHRADVEINILESFEIRSRRSIREAERARQSKLQRRLDKLAAKRDQEFFNPATEGQDGLQAKPRYVVSQQQKAPFYAKRAVKNTLTMSVASGLLATFALPAYAYNPDVAAMSRFTTTNAEAVASAEDTQNLTVAAVNTVKFARGAYSSADAEEIARQELLNNYRNYSGPTAADYVANPPYSTLDAATILKVAAKYVGTPYVFGGSTPSGFDCSGYVAFVFSQFGIALPHSVHGQARMGILVKPEDAMPGDLVIMNDMSHDGIYAGNGNFYHAPRRGDTVKLAPIYTSQVHFVRLATN</sequence>
<comment type="similarity">
    <text evidence="1">Belongs to the peptidase C40 family.</text>
</comment>
<dbReference type="GO" id="GO:0006508">
    <property type="term" value="P:proteolysis"/>
    <property type="evidence" value="ECO:0007669"/>
    <property type="project" value="UniProtKB-KW"/>
</dbReference>
<dbReference type="InterPro" id="IPR038765">
    <property type="entry name" value="Papain-like_cys_pep_sf"/>
</dbReference>
<feature type="domain" description="NlpC/P60" evidence="6">
    <location>
        <begin position="189"/>
        <end position="304"/>
    </location>
</feature>
<evidence type="ECO:0000313" key="7">
    <source>
        <dbReference type="EMBL" id="AOY55744.1"/>
    </source>
</evidence>
<keyword evidence="5" id="KW-0812">Transmembrane</keyword>
<evidence type="ECO:0000256" key="1">
    <source>
        <dbReference type="ARBA" id="ARBA00007074"/>
    </source>
</evidence>
<evidence type="ECO:0000259" key="6">
    <source>
        <dbReference type="PROSITE" id="PS51935"/>
    </source>
</evidence>
<evidence type="ECO:0000256" key="4">
    <source>
        <dbReference type="ARBA" id="ARBA00022807"/>
    </source>
</evidence>
<evidence type="ECO:0000256" key="3">
    <source>
        <dbReference type="ARBA" id="ARBA00022801"/>
    </source>
</evidence>
<reference evidence="7 8" key="1">
    <citation type="journal article" date="2016" name="Biochim. Biophys. Acta">
        <title>Photochemical characterization of actinorhodopsin and its functional existence in the natural host.</title>
        <authorList>
            <person name="Nakamura S."/>
            <person name="Kikukawa T."/>
            <person name="Tamogami J."/>
            <person name="Kamiya M."/>
            <person name="Aizawa T."/>
            <person name="Hahn M.W."/>
            <person name="Ihara K."/>
            <person name="Kamo N."/>
            <person name="Demura M."/>
        </authorList>
    </citation>
    <scope>NUCLEOTIDE SEQUENCE [LARGE SCALE GENOMIC DNA]</scope>
    <source>
        <strain evidence="7 8">MWH-Dar1</strain>
    </source>
</reference>
<keyword evidence="5" id="KW-0472">Membrane</keyword>
<dbReference type="RefSeq" id="WP_070954256.1">
    <property type="nucleotide sequence ID" value="NZ_CP015208.1"/>
</dbReference>
<dbReference type="STRING" id="535712.A4Z71_01705"/>
<dbReference type="GO" id="GO:0008234">
    <property type="term" value="F:cysteine-type peptidase activity"/>
    <property type="evidence" value="ECO:0007669"/>
    <property type="project" value="UniProtKB-KW"/>
</dbReference>
<accession>A0A1D9DY57</accession>
<keyword evidence="5" id="KW-1133">Transmembrane helix</keyword>
<dbReference type="KEGG" id="rpla:A4Z71_01705"/>